<dbReference type="AlphaFoldDB" id="A0A2P2JFE9"/>
<evidence type="ECO:0000313" key="1">
    <source>
        <dbReference type="EMBL" id="MBW92185.1"/>
    </source>
</evidence>
<dbReference type="EMBL" id="GGEC01011702">
    <property type="protein sequence ID" value="MBW92185.1"/>
    <property type="molecule type" value="Transcribed_RNA"/>
</dbReference>
<proteinExistence type="predicted"/>
<name>A0A2P2JFE9_RHIMU</name>
<organism evidence="1">
    <name type="scientific">Rhizophora mucronata</name>
    <name type="common">Asiatic mangrove</name>
    <dbReference type="NCBI Taxonomy" id="61149"/>
    <lineage>
        <taxon>Eukaryota</taxon>
        <taxon>Viridiplantae</taxon>
        <taxon>Streptophyta</taxon>
        <taxon>Embryophyta</taxon>
        <taxon>Tracheophyta</taxon>
        <taxon>Spermatophyta</taxon>
        <taxon>Magnoliopsida</taxon>
        <taxon>eudicotyledons</taxon>
        <taxon>Gunneridae</taxon>
        <taxon>Pentapetalae</taxon>
        <taxon>rosids</taxon>
        <taxon>fabids</taxon>
        <taxon>Malpighiales</taxon>
        <taxon>Rhizophoraceae</taxon>
        <taxon>Rhizophora</taxon>
    </lineage>
</organism>
<reference evidence="1" key="1">
    <citation type="submission" date="2018-02" db="EMBL/GenBank/DDBJ databases">
        <title>Rhizophora mucronata_Transcriptome.</title>
        <authorList>
            <person name="Meera S.P."/>
            <person name="Sreeshan A."/>
            <person name="Augustine A."/>
        </authorList>
    </citation>
    <scope>NUCLEOTIDE SEQUENCE</scope>
    <source>
        <tissue evidence="1">Leaf</tissue>
    </source>
</reference>
<protein>
    <submittedName>
        <fullName evidence="1">Uncharacterized protein</fullName>
    </submittedName>
</protein>
<sequence length="60" mass="7043">MVVYNIQFVLLQGLLKGHATEMAHNVFFFKSRLHWTIEFRIKTALGWENLKPLNGNRVNT</sequence>
<accession>A0A2P2JFE9</accession>